<accession>A0A8E4ZM89</accession>
<evidence type="ECO:0000313" key="3">
    <source>
        <dbReference type="Proteomes" id="UP000693868"/>
    </source>
</evidence>
<keyword evidence="3" id="KW-1185">Reference proteome</keyword>
<feature type="transmembrane region" description="Helical" evidence="1">
    <location>
        <begin position="93"/>
        <end position="112"/>
    </location>
</feature>
<protein>
    <submittedName>
        <fullName evidence="2">Uncharacterized protein</fullName>
    </submittedName>
</protein>
<reference evidence="2" key="1">
    <citation type="submission" date="2020-07" db="EMBL/GenBank/DDBJ databases">
        <title>Highly diverse flavobacterial phages as mortality factor during North Sea spring blooms.</title>
        <authorList>
            <person name="Bartlau N."/>
            <person name="Wichels A."/>
            <person name="Krohne G."/>
            <person name="Adriaenssens E.M."/>
            <person name="Heins A."/>
            <person name="Fuchs B.M."/>
            <person name="Amann R."/>
            <person name="Moraru C."/>
        </authorList>
    </citation>
    <scope>NUCLEOTIDE SEQUENCE</scope>
</reference>
<organism evidence="2 3">
    <name type="scientific">Tenacibaculum phage Gundel_1</name>
    <dbReference type="NCBI Taxonomy" id="2745672"/>
    <lineage>
        <taxon>Viruses</taxon>
        <taxon>Duplodnaviria</taxon>
        <taxon>Heunggongvirae</taxon>
        <taxon>Uroviricota</taxon>
        <taxon>Caudoviricetes</taxon>
        <taxon>Pachyviridae</taxon>
        <taxon>Gundelvirus</taxon>
        <taxon>Gundelvirus Gundel</taxon>
    </lineage>
</organism>
<evidence type="ECO:0000256" key="1">
    <source>
        <dbReference type="SAM" id="Phobius"/>
    </source>
</evidence>
<feature type="transmembrane region" description="Helical" evidence="1">
    <location>
        <begin position="48"/>
        <end position="81"/>
    </location>
</feature>
<name>A0A8E4ZM89_9CAUD</name>
<dbReference type="EMBL" id="MT732474">
    <property type="protein sequence ID" value="QQV91504.1"/>
    <property type="molecule type" value="Genomic_DNA"/>
</dbReference>
<keyword evidence="1" id="KW-1133">Transmembrane helix</keyword>
<keyword evidence="1" id="KW-0812">Transmembrane</keyword>
<feature type="transmembrane region" description="Helical" evidence="1">
    <location>
        <begin position="6"/>
        <end position="27"/>
    </location>
</feature>
<proteinExistence type="predicted"/>
<gene>
    <name evidence="2" type="ORF">Gundel1_69</name>
</gene>
<evidence type="ECO:0000313" key="2">
    <source>
        <dbReference type="EMBL" id="QQV91504.1"/>
    </source>
</evidence>
<dbReference type="Proteomes" id="UP000693868">
    <property type="component" value="Segment"/>
</dbReference>
<sequence length="121" mass="14121">MQTGDLIVTVLCGVIALLIIYALPLIMTDDYDYPSEIRFKYLIRFLDFYLWIVSFLFVVGGTLGVGLIFIIACLVLMPIGLFFDFSFFDSKEMFLINFFGGYYYFVVAYSIFRHSKYCKIR</sequence>
<keyword evidence="1" id="KW-0472">Membrane</keyword>